<sequence length="656" mass="72367">MVDPVPAALATLRHALTQDETALLEALRHTRDLIVGHKQRQARLLVAFAADREAAGLVPIGQLKSVARLLAVDALAHAPAQNMLETMHARCTELLASDLRLPHVRQSCETLLLLARGSDLHNEPVQELCHHVITSLSPRLVQLSHAEIALLDLALNALPTPESHGVLPLTSEDLMQMIMASVHPDLTLTLCHLCVSHAQHLPPQGSPPPITALHIAPRPHQRPGSASLEVELIESIARGLCQAFDRCSTDASAPPMIRDKRWSSDIHTRSSSNLSGSVHALRPEPLTTLVEADICLRPGDVQAILQSCQMVLEQGLLPSADLTRIILKLQPKVSAPPSLALAWLNAMSRTCRYLVIVRTRLANSTVPVHVLALLEEHAEDPLIVIAALRVVANMAGHPSCLKSVLIGHRLLDLVMPYVTSTRLVERELCLSVFANLFHECTDRNLDTAVAYLATRVLRDMHDRVDSHTLLIEQPASVKQQYLRFLTNVICSVWREGVPLLDDCIASLGPNFLTDLLTIVKTDTNPIVLRPALKYLAQAYQGSHQAQHEIAQNGRSVLDTLKRCLLLPDTGLQLASLHLIETLTGLVDYSYGEVKQESLQSMAQHIRDADLSAALRQYQDACTHIECRDRCRDLLQRQNALHQSTFTSMDVESEWTE</sequence>
<dbReference type="InterPro" id="IPR011989">
    <property type="entry name" value="ARM-like"/>
</dbReference>
<evidence type="ECO:0000313" key="1">
    <source>
        <dbReference type="EMBL" id="EDQ87947.1"/>
    </source>
</evidence>
<dbReference type="AlphaFoldDB" id="A9V2U6"/>
<protein>
    <submittedName>
        <fullName evidence="1">Uncharacterized protein</fullName>
    </submittedName>
</protein>
<keyword evidence="2" id="KW-1185">Reference proteome</keyword>
<reference evidence="1 2" key="1">
    <citation type="journal article" date="2008" name="Nature">
        <title>The genome of the choanoflagellate Monosiga brevicollis and the origin of metazoans.</title>
        <authorList>
            <consortium name="JGI Sequencing"/>
            <person name="King N."/>
            <person name="Westbrook M.J."/>
            <person name="Young S.L."/>
            <person name="Kuo A."/>
            <person name="Abedin M."/>
            <person name="Chapman J."/>
            <person name="Fairclough S."/>
            <person name="Hellsten U."/>
            <person name="Isogai Y."/>
            <person name="Letunic I."/>
            <person name="Marr M."/>
            <person name="Pincus D."/>
            <person name="Putnam N."/>
            <person name="Rokas A."/>
            <person name="Wright K.J."/>
            <person name="Zuzow R."/>
            <person name="Dirks W."/>
            <person name="Good M."/>
            <person name="Goodstein D."/>
            <person name="Lemons D."/>
            <person name="Li W."/>
            <person name="Lyons J.B."/>
            <person name="Morris A."/>
            <person name="Nichols S."/>
            <person name="Richter D.J."/>
            <person name="Salamov A."/>
            <person name="Bork P."/>
            <person name="Lim W.A."/>
            <person name="Manning G."/>
            <person name="Miller W.T."/>
            <person name="McGinnis W."/>
            <person name="Shapiro H."/>
            <person name="Tjian R."/>
            <person name="Grigoriev I.V."/>
            <person name="Rokhsar D."/>
        </authorList>
    </citation>
    <scope>NUCLEOTIDE SEQUENCE [LARGE SCALE GENOMIC DNA]</scope>
    <source>
        <strain evidence="2">MX1 / ATCC 50154</strain>
    </source>
</reference>
<dbReference type="Proteomes" id="UP000001357">
    <property type="component" value="Unassembled WGS sequence"/>
</dbReference>
<dbReference type="EMBL" id="CH991556">
    <property type="protein sequence ID" value="EDQ87947.1"/>
    <property type="molecule type" value="Genomic_DNA"/>
</dbReference>
<name>A9V2U6_MONBE</name>
<dbReference type="RefSeq" id="XP_001747023.1">
    <property type="nucleotide sequence ID" value="XM_001746971.1"/>
</dbReference>
<evidence type="ECO:0000313" key="2">
    <source>
        <dbReference type="Proteomes" id="UP000001357"/>
    </source>
</evidence>
<organism evidence="1 2">
    <name type="scientific">Monosiga brevicollis</name>
    <name type="common">Choanoflagellate</name>
    <dbReference type="NCBI Taxonomy" id="81824"/>
    <lineage>
        <taxon>Eukaryota</taxon>
        <taxon>Choanoflagellata</taxon>
        <taxon>Craspedida</taxon>
        <taxon>Salpingoecidae</taxon>
        <taxon>Monosiga</taxon>
    </lineage>
</organism>
<dbReference type="Gene3D" id="1.25.10.10">
    <property type="entry name" value="Leucine-rich Repeat Variant"/>
    <property type="match status" value="1"/>
</dbReference>
<accession>A9V2U6</accession>
<dbReference type="KEGG" id="mbr:MONBRDRAFT_32979"/>
<dbReference type="GeneID" id="5892507"/>
<proteinExistence type="predicted"/>
<dbReference type="InterPro" id="IPR016024">
    <property type="entry name" value="ARM-type_fold"/>
</dbReference>
<dbReference type="InParanoid" id="A9V2U6"/>
<gene>
    <name evidence="1" type="ORF">MONBRDRAFT_32979</name>
</gene>
<dbReference type="SUPFAM" id="SSF48371">
    <property type="entry name" value="ARM repeat"/>
    <property type="match status" value="1"/>
</dbReference>